<dbReference type="InterPro" id="IPR009349">
    <property type="entry name" value="TRIP4/RQT4_C2HC5_Znf"/>
</dbReference>
<dbReference type="Proteomes" id="UP000053611">
    <property type="component" value="Unassembled WGS sequence"/>
</dbReference>
<dbReference type="Pfam" id="PF06221">
    <property type="entry name" value="zf-C2HC5"/>
    <property type="match status" value="1"/>
</dbReference>
<dbReference type="GeneID" id="28987331"/>
<dbReference type="AlphaFoldDB" id="A0A0J1B2B4"/>
<reference evidence="3 4" key="1">
    <citation type="submission" date="2015-03" db="EMBL/GenBank/DDBJ databases">
        <title>Genomics and transcriptomics of the oil-accumulating basidiomycete yeast T. oleaginosus allow insights into substrate utilization and the diverse evolutionary trajectories of mating systems in fungi.</title>
        <authorList>
            <consortium name="DOE Joint Genome Institute"/>
            <person name="Kourist R."/>
            <person name="Kracht O."/>
            <person name="Bracharz F."/>
            <person name="Lipzen A."/>
            <person name="Nolan M."/>
            <person name="Ohm R."/>
            <person name="Grigoriev I."/>
            <person name="Sun S."/>
            <person name="Heitman J."/>
            <person name="Bruck T."/>
            <person name="Nowrousian M."/>
        </authorList>
    </citation>
    <scope>NUCLEOTIDE SEQUENCE [LARGE SCALE GENOMIC DNA]</scope>
    <source>
        <strain evidence="3 4">IBC0246</strain>
    </source>
</reference>
<name>A0A0J1B2B4_9TREE</name>
<dbReference type="STRING" id="879819.A0A0J1B2B4"/>
<dbReference type="GO" id="GO:0180022">
    <property type="term" value="C:RQC-trigger complex"/>
    <property type="evidence" value="ECO:0007669"/>
    <property type="project" value="InterPro"/>
</dbReference>
<evidence type="ECO:0000313" key="4">
    <source>
        <dbReference type="Proteomes" id="UP000053611"/>
    </source>
</evidence>
<dbReference type="OrthoDB" id="338816at2759"/>
<feature type="compositionally biased region" description="Basic and acidic residues" evidence="1">
    <location>
        <begin position="410"/>
        <end position="419"/>
    </location>
</feature>
<evidence type="ECO:0000256" key="1">
    <source>
        <dbReference type="SAM" id="MobiDB-lite"/>
    </source>
</evidence>
<feature type="compositionally biased region" description="Basic and acidic residues" evidence="1">
    <location>
        <begin position="94"/>
        <end position="106"/>
    </location>
</feature>
<dbReference type="RefSeq" id="XP_018278245.1">
    <property type="nucleotide sequence ID" value="XM_018426728.1"/>
</dbReference>
<gene>
    <name evidence="3" type="ORF">CC85DRAFT_328765</name>
</gene>
<keyword evidence="4" id="KW-1185">Reference proteome</keyword>
<feature type="domain" description="TRIP4/RQT4 C2HC5-type zinc finger" evidence="2">
    <location>
        <begin position="249"/>
        <end position="300"/>
    </location>
</feature>
<feature type="region of interest" description="Disordered" evidence="1">
    <location>
        <begin position="86"/>
        <end position="106"/>
    </location>
</feature>
<accession>A0A0J1B2B4</accession>
<feature type="region of interest" description="Disordered" evidence="1">
    <location>
        <begin position="455"/>
        <end position="481"/>
    </location>
</feature>
<feature type="compositionally biased region" description="Low complexity" evidence="1">
    <location>
        <begin position="373"/>
        <end position="389"/>
    </location>
</feature>
<evidence type="ECO:0000313" key="3">
    <source>
        <dbReference type="EMBL" id="KLT41754.1"/>
    </source>
</evidence>
<dbReference type="GO" id="GO:0008270">
    <property type="term" value="F:zinc ion binding"/>
    <property type="evidence" value="ECO:0007669"/>
    <property type="project" value="InterPro"/>
</dbReference>
<sequence length="481" mass="51639">MAPAWVAQSLAHVLGLDLETINQVIIPDLEGYTSEVRLRGHLQDFLGSTTAARAFADRYIAYRFPPLPTPAIAPGSSATRIVQPTPRYATAPAPKERSHHAPPDLKDHIRADLGLKKKKKNTAALAVAASQAPVARTPSATLPEELESAFGAGGKVYQKNRDDLFPSRGNSARGGVRTPNSGAHTPHRVGGAVTIVETTKPAKEKGKAKEDKIWDLPKSEETMRLEGIVENLRQMQAGMGKAPPVNTPPCFCQARLHDLSRYTPQCAACGLILCSLQPAHAPCPSCARPTLSPPALARLILRAEGDIAAQIAREQDERNAAERERKERLLAESGGGAFPTLPGGARKPQSAAEAARKVLTIKSGQGKGKGRGKATLTTTTYMTVATPPTSSKEPQAPETVPRPRSPPLDPSRRAKEAAKALEWCVEQDRPWGDLKGERRGETWAYVEKLVIELPNEEGTGRRRKAKKGLGADGRPVVGAAR</sequence>
<dbReference type="GO" id="GO:0005634">
    <property type="term" value="C:nucleus"/>
    <property type="evidence" value="ECO:0007669"/>
    <property type="project" value="InterPro"/>
</dbReference>
<feature type="region of interest" description="Disordered" evidence="1">
    <location>
        <begin position="165"/>
        <end position="188"/>
    </location>
</feature>
<feature type="compositionally biased region" description="Basic and acidic residues" evidence="1">
    <location>
        <begin position="313"/>
        <end position="330"/>
    </location>
</feature>
<proteinExistence type="predicted"/>
<protein>
    <recommendedName>
        <fullName evidence="2">TRIP4/RQT4 C2HC5-type zinc finger domain-containing protein</fullName>
    </recommendedName>
</protein>
<dbReference type="GO" id="GO:0072344">
    <property type="term" value="P:rescue of stalled ribosome"/>
    <property type="evidence" value="ECO:0007669"/>
    <property type="project" value="InterPro"/>
</dbReference>
<organism evidence="3 4">
    <name type="scientific">Cutaneotrichosporon oleaginosum</name>
    <dbReference type="NCBI Taxonomy" id="879819"/>
    <lineage>
        <taxon>Eukaryota</taxon>
        <taxon>Fungi</taxon>
        <taxon>Dikarya</taxon>
        <taxon>Basidiomycota</taxon>
        <taxon>Agaricomycotina</taxon>
        <taxon>Tremellomycetes</taxon>
        <taxon>Trichosporonales</taxon>
        <taxon>Trichosporonaceae</taxon>
        <taxon>Cutaneotrichosporon</taxon>
    </lineage>
</organism>
<feature type="region of interest" description="Disordered" evidence="1">
    <location>
        <begin position="313"/>
        <end position="419"/>
    </location>
</feature>
<dbReference type="EMBL" id="KQ087213">
    <property type="protein sequence ID" value="KLT41754.1"/>
    <property type="molecule type" value="Genomic_DNA"/>
</dbReference>
<evidence type="ECO:0000259" key="2">
    <source>
        <dbReference type="Pfam" id="PF06221"/>
    </source>
</evidence>